<dbReference type="Proteomes" id="UP001614394">
    <property type="component" value="Unassembled WGS sequence"/>
</dbReference>
<evidence type="ECO:0000313" key="3">
    <source>
        <dbReference type="Proteomes" id="UP001614394"/>
    </source>
</evidence>
<reference evidence="2 3" key="1">
    <citation type="submission" date="2024-10" db="EMBL/GenBank/DDBJ databases">
        <title>The Natural Products Discovery Center: Release of the First 8490 Sequenced Strains for Exploring Actinobacteria Biosynthetic Diversity.</title>
        <authorList>
            <person name="Kalkreuter E."/>
            <person name="Kautsar S.A."/>
            <person name="Yang D."/>
            <person name="Bader C.D."/>
            <person name="Teijaro C.N."/>
            <person name="Fluegel L."/>
            <person name="Davis C.M."/>
            <person name="Simpson J.R."/>
            <person name="Lauterbach L."/>
            <person name="Steele A.D."/>
            <person name="Gui C."/>
            <person name="Meng S."/>
            <person name="Li G."/>
            <person name="Viehrig K."/>
            <person name="Ye F."/>
            <person name="Su P."/>
            <person name="Kiefer A.F."/>
            <person name="Nichols A."/>
            <person name="Cepeda A.J."/>
            <person name="Yan W."/>
            <person name="Fan B."/>
            <person name="Jiang Y."/>
            <person name="Adhikari A."/>
            <person name="Zheng C.-J."/>
            <person name="Schuster L."/>
            <person name="Cowan T.M."/>
            <person name="Smanski M.J."/>
            <person name="Chevrette M.G."/>
            <person name="De Carvalho L.P.S."/>
            <person name="Shen B."/>
        </authorList>
    </citation>
    <scope>NUCLEOTIDE SEQUENCE [LARGE SCALE GENOMIC DNA]</scope>
    <source>
        <strain evidence="2 3">NPDC053399</strain>
    </source>
</reference>
<evidence type="ECO:0000313" key="2">
    <source>
        <dbReference type="EMBL" id="MFI9106038.1"/>
    </source>
</evidence>
<gene>
    <name evidence="2" type="ORF">ACIGXA_36595</name>
</gene>
<dbReference type="InterPro" id="IPR047719">
    <property type="entry name" value="SCO5918-like"/>
</dbReference>
<dbReference type="NCBIfam" id="NF038312">
    <property type="entry name" value="SCO5918_fam"/>
    <property type="match status" value="1"/>
</dbReference>
<organism evidence="2 3">
    <name type="scientific">Streptomyces fildesensis</name>
    <dbReference type="NCBI Taxonomy" id="375757"/>
    <lineage>
        <taxon>Bacteria</taxon>
        <taxon>Bacillati</taxon>
        <taxon>Actinomycetota</taxon>
        <taxon>Actinomycetes</taxon>
        <taxon>Kitasatosporales</taxon>
        <taxon>Streptomycetaceae</taxon>
        <taxon>Streptomyces</taxon>
    </lineage>
</organism>
<protein>
    <submittedName>
        <fullName evidence="2">SCO5918 family protein</fullName>
    </submittedName>
</protein>
<dbReference type="RefSeq" id="WP_399657197.1">
    <property type="nucleotide sequence ID" value="NZ_JBITYG010000016.1"/>
</dbReference>
<feature type="region of interest" description="Disordered" evidence="1">
    <location>
        <begin position="81"/>
        <end position="121"/>
    </location>
</feature>
<keyword evidence="3" id="KW-1185">Reference proteome</keyword>
<comment type="caution">
    <text evidence="2">The sequence shown here is derived from an EMBL/GenBank/DDBJ whole genome shotgun (WGS) entry which is preliminary data.</text>
</comment>
<name>A0ABW8CIW2_9ACTN</name>
<dbReference type="EMBL" id="JBITYG010000016">
    <property type="protein sequence ID" value="MFI9106038.1"/>
    <property type="molecule type" value="Genomic_DNA"/>
</dbReference>
<accession>A0ABW8CIW2</accession>
<sequence length="121" mass="13104">MRCIIAGFPFDLMKSEVLHKMQGIKPEPVTGESVIISRRTYPVKQVGQILTRQDRRDFTAEQITRAMTRLGFTCRPAPAAVTDPVSAESTVTAPVSTDPAGAVPSPDQPEAAMPGNHHAYS</sequence>
<evidence type="ECO:0000256" key="1">
    <source>
        <dbReference type="SAM" id="MobiDB-lite"/>
    </source>
</evidence>
<proteinExistence type="predicted"/>